<protein>
    <submittedName>
        <fullName evidence="2">Linear gramicidin synthase subunit B</fullName>
    </submittedName>
</protein>
<gene>
    <name evidence="2" type="primary">lgrB_1</name>
    <name evidence="2" type="ORF">IMCC3317_07980</name>
</gene>
<reference evidence="2 3" key="1">
    <citation type="journal article" date="2013" name="Int. J. Syst. Evol. Microbiol.">
        <title>Kordia antarctica sp. nov., isolated from Antarctic seawater.</title>
        <authorList>
            <person name="Baek K."/>
            <person name="Choi A."/>
            <person name="Kang I."/>
            <person name="Lee K."/>
            <person name="Cho J.C."/>
        </authorList>
    </citation>
    <scope>NUCLEOTIDE SEQUENCE [LARGE SCALE GENOMIC DNA]</scope>
    <source>
        <strain evidence="2 3">IMCC3317</strain>
    </source>
</reference>
<dbReference type="InterPro" id="IPR001242">
    <property type="entry name" value="Condensation_dom"/>
</dbReference>
<dbReference type="Proteomes" id="UP000464657">
    <property type="component" value="Chromosome"/>
</dbReference>
<organism evidence="2 3">
    <name type="scientific">Kordia antarctica</name>
    <dbReference type="NCBI Taxonomy" id="1218801"/>
    <lineage>
        <taxon>Bacteria</taxon>
        <taxon>Pseudomonadati</taxon>
        <taxon>Bacteroidota</taxon>
        <taxon>Flavobacteriia</taxon>
        <taxon>Flavobacteriales</taxon>
        <taxon>Flavobacteriaceae</taxon>
        <taxon>Kordia</taxon>
    </lineage>
</organism>
<evidence type="ECO:0000313" key="3">
    <source>
        <dbReference type="Proteomes" id="UP000464657"/>
    </source>
</evidence>
<proteinExistence type="predicted"/>
<dbReference type="EMBL" id="CP019288">
    <property type="protein sequence ID" value="QHI35452.1"/>
    <property type="molecule type" value="Genomic_DNA"/>
</dbReference>
<dbReference type="Gene3D" id="1.10.10.1830">
    <property type="entry name" value="Non-ribosomal peptide synthase, adenylation domain"/>
    <property type="match status" value="1"/>
</dbReference>
<dbReference type="InterPro" id="IPR044894">
    <property type="entry name" value="TubC_N_sf"/>
</dbReference>
<dbReference type="Pfam" id="PF00668">
    <property type="entry name" value="Condensation"/>
    <property type="match status" value="1"/>
</dbReference>
<dbReference type="SUPFAM" id="SSF52777">
    <property type="entry name" value="CoA-dependent acyltransferases"/>
    <property type="match status" value="2"/>
</dbReference>
<feature type="domain" description="Condensation" evidence="1">
    <location>
        <begin position="74"/>
        <end position="513"/>
    </location>
</feature>
<dbReference type="CDD" id="cd19531">
    <property type="entry name" value="LCL_NRPS-like"/>
    <property type="match status" value="1"/>
</dbReference>
<keyword evidence="3" id="KW-1185">Reference proteome</keyword>
<dbReference type="RefSeq" id="WP_160128194.1">
    <property type="nucleotide sequence ID" value="NZ_CP019288.1"/>
</dbReference>
<dbReference type="OrthoDB" id="9778690at2"/>
<dbReference type="InterPro" id="IPR023213">
    <property type="entry name" value="CAT-like_dom_sf"/>
</dbReference>
<sequence length="546" mass="63270">MSFRKNHIEELLEELRENKIHISLGDDVLKLKFNGTKPAPVLIEKLKAHKQELLGFLKDKENNQIAKVEISDTGYPLSSSQFRLWIISQIEKYSISYNMPFQIVLEEEINASLLEKSISSVIKRHESLRTVFKKNEEGEIQQWIITPEALNFELNVIDVSLKEDAETLANKTIKEDYYVPFDLENGPLIRCMLLKINEKKWLFYFNMHHIISDGWSIHIFSRDIMQFYKSYAEGKTPVLPELSIQYKDYAKWQRIQLKTAENKKDKAFWETIFSDEIPVLELPSHQARPNARTNNGHLLRMYLPESETKNINTYISGKGGTLFMFLIASLNTLLYRYSGSDDIILGTPVAGREHLALENQIGFYVNTLAIRTKMNAAMSFNALYNQTKQHILEVYAHQKYPFDQLIDDLKIKTSINRNPLFDVLVILQNFTNSKNTEEFKVKNIGAVESYGAVASKFDLTFCFAEIGGLLSIDLNYNTDIYNDDTMRELLLNYRKLVQQATNSEALNIQDFTISLEVIKEETVSTTDKKEYDDFLEKINNEMSDDF</sequence>
<evidence type="ECO:0000313" key="2">
    <source>
        <dbReference type="EMBL" id="QHI35452.1"/>
    </source>
</evidence>
<dbReference type="KEGG" id="kan:IMCC3317_07980"/>
<dbReference type="PANTHER" id="PTHR45398">
    <property type="match status" value="1"/>
</dbReference>
<dbReference type="Gene3D" id="3.30.559.10">
    <property type="entry name" value="Chloramphenicol acetyltransferase-like domain"/>
    <property type="match status" value="1"/>
</dbReference>
<name>A0A7L4ZFK3_9FLAO</name>
<dbReference type="AlphaFoldDB" id="A0A7L4ZFK3"/>
<dbReference type="PANTHER" id="PTHR45398:SF1">
    <property type="entry name" value="ENZYME, PUTATIVE (JCVI)-RELATED"/>
    <property type="match status" value="1"/>
</dbReference>
<evidence type="ECO:0000259" key="1">
    <source>
        <dbReference type="Pfam" id="PF00668"/>
    </source>
</evidence>
<accession>A0A7L4ZFK3</accession>
<dbReference type="Gene3D" id="3.30.559.30">
    <property type="entry name" value="Nonribosomal peptide synthetase, condensation domain"/>
    <property type="match status" value="1"/>
</dbReference>
<dbReference type="GO" id="GO:0003824">
    <property type="term" value="F:catalytic activity"/>
    <property type="evidence" value="ECO:0007669"/>
    <property type="project" value="InterPro"/>
</dbReference>